<dbReference type="InterPro" id="IPR034690">
    <property type="entry name" value="Endolysin_T4_type"/>
</dbReference>
<evidence type="ECO:0000256" key="1">
    <source>
        <dbReference type="ARBA" id="ARBA00000632"/>
    </source>
</evidence>
<dbReference type="RefSeq" id="WP_078218128.1">
    <property type="nucleotide sequence ID" value="NZ_MUXZ01000009.1"/>
</dbReference>
<keyword evidence="7" id="KW-0812">Transmembrane</keyword>
<keyword evidence="7" id="KW-0472">Membrane</keyword>
<keyword evidence="2 6" id="KW-0929">Antimicrobial</keyword>
<comment type="catalytic activity">
    <reaction evidence="1 6">
        <text>Hydrolysis of (1-&gt;4)-beta-linkages between N-acetylmuramic acid and N-acetyl-D-glucosamine residues in a peptidoglycan and between N-acetyl-D-glucosamine residues in chitodextrins.</text>
        <dbReference type="EC" id="3.2.1.17"/>
    </reaction>
</comment>
<feature type="transmembrane region" description="Helical" evidence="7">
    <location>
        <begin position="7"/>
        <end position="24"/>
    </location>
</feature>
<dbReference type="EMBL" id="UGHF01000001">
    <property type="protein sequence ID" value="STO60113.1"/>
    <property type="molecule type" value="Genomic_DNA"/>
</dbReference>
<dbReference type="InterPro" id="IPR023346">
    <property type="entry name" value="Lysozyme-like_dom_sf"/>
</dbReference>
<dbReference type="HAMAP" id="MF_04110">
    <property type="entry name" value="ENDOLYSIN_T4"/>
    <property type="match status" value="1"/>
</dbReference>
<dbReference type="HAMAP" id="MF_04136">
    <property type="entry name" value="SAR_ENDOLYSIN"/>
    <property type="match status" value="1"/>
</dbReference>
<dbReference type="EC" id="3.2.1.17" evidence="6"/>
<evidence type="ECO:0000256" key="2">
    <source>
        <dbReference type="ARBA" id="ARBA00022529"/>
    </source>
</evidence>
<dbReference type="Pfam" id="PF00959">
    <property type="entry name" value="Phage_lysozyme"/>
    <property type="match status" value="1"/>
</dbReference>
<dbReference type="GO" id="GO:0009253">
    <property type="term" value="P:peptidoglycan catabolic process"/>
    <property type="evidence" value="ECO:0007669"/>
    <property type="project" value="InterPro"/>
</dbReference>
<reference evidence="8 9" key="1">
    <citation type="submission" date="2018-06" db="EMBL/GenBank/DDBJ databases">
        <authorList>
            <consortium name="Pathogen Informatics"/>
            <person name="Doyle S."/>
        </authorList>
    </citation>
    <scope>NUCLEOTIDE SEQUENCE [LARGE SCALE GENOMIC DNA]</scope>
    <source>
        <strain evidence="8 9">NCTC1659</strain>
    </source>
</reference>
<dbReference type="SUPFAM" id="SSF53955">
    <property type="entry name" value="Lysozyme-like"/>
    <property type="match status" value="1"/>
</dbReference>
<keyword evidence="3 6" id="KW-0081">Bacteriolytic enzyme</keyword>
<accession>A0A1V4B223</accession>
<dbReference type="InterPro" id="IPR043688">
    <property type="entry name" value="SAR_endolysin-like"/>
</dbReference>
<dbReference type="GO" id="GO:0016998">
    <property type="term" value="P:cell wall macromolecule catabolic process"/>
    <property type="evidence" value="ECO:0007669"/>
    <property type="project" value="InterPro"/>
</dbReference>
<keyword evidence="5 6" id="KW-0326">Glycosidase</keyword>
<evidence type="ECO:0000256" key="4">
    <source>
        <dbReference type="ARBA" id="ARBA00022801"/>
    </source>
</evidence>
<dbReference type="GO" id="GO:0003796">
    <property type="term" value="F:lysozyme activity"/>
    <property type="evidence" value="ECO:0007669"/>
    <property type="project" value="UniProtKB-EC"/>
</dbReference>
<name>A0A1V4B223_9PAST</name>
<dbReference type="STRING" id="733.B0186_04110"/>
<proteinExistence type="inferred from homology"/>
<evidence type="ECO:0000313" key="9">
    <source>
        <dbReference type="Proteomes" id="UP000254329"/>
    </source>
</evidence>
<comment type="similarity">
    <text evidence="6">Belongs to the glycosyl hydrolase 24 family.</text>
</comment>
<evidence type="ECO:0000256" key="5">
    <source>
        <dbReference type="ARBA" id="ARBA00023295"/>
    </source>
</evidence>
<keyword evidence="7" id="KW-1133">Transmembrane helix</keyword>
<evidence type="ECO:0000256" key="3">
    <source>
        <dbReference type="ARBA" id="ARBA00022638"/>
    </source>
</evidence>
<dbReference type="PANTHER" id="PTHR38107">
    <property type="match status" value="1"/>
</dbReference>
<dbReference type="InterPro" id="IPR002196">
    <property type="entry name" value="Glyco_hydro_24"/>
</dbReference>
<keyword evidence="9" id="KW-1185">Reference proteome</keyword>
<dbReference type="Gene3D" id="1.10.530.40">
    <property type="match status" value="1"/>
</dbReference>
<dbReference type="InterPro" id="IPR023347">
    <property type="entry name" value="Lysozyme_dom_sf"/>
</dbReference>
<evidence type="ECO:0000313" key="8">
    <source>
        <dbReference type="EMBL" id="STO60113.1"/>
    </source>
</evidence>
<dbReference type="Proteomes" id="UP000254329">
    <property type="component" value="Unassembled WGS sequence"/>
</dbReference>
<dbReference type="GO" id="GO:0031640">
    <property type="term" value="P:killing of cells of another organism"/>
    <property type="evidence" value="ECO:0007669"/>
    <property type="project" value="UniProtKB-KW"/>
</dbReference>
<sequence length="180" mass="20078">MSRLKTAGKYGIGVCSVVAIIGLMQHQFGNEFRTSEKGLEIIGNAEGCRRDPYICPADVLTVGIGSTEYSGELINPNKRYSDLEIAERWKNDIKIAERCVNQYAKGYYIPQGVFDAATSLTFNVGCGATSKSTMFRKIRKGDYVGACNELSKWVYSSGRKLRGLEIRREKERSLCLKGIR</sequence>
<gene>
    <name evidence="8" type="ORF">NCTC1659_01385</name>
</gene>
<protein>
    <recommendedName>
        <fullName evidence="6">Lysozyme</fullName>
        <ecNumber evidence="6">3.2.1.17</ecNumber>
    </recommendedName>
</protein>
<dbReference type="CDD" id="cd16901">
    <property type="entry name" value="lyz_P1"/>
    <property type="match status" value="1"/>
</dbReference>
<organism evidence="8 9">
    <name type="scientific">Canicola haemoglobinophilus</name>
    <dbReference type="NCBI Taxonomy" id="733"/>
    <lineage>
        <taxon>Bacteria</taxon>
        <taxon>Pseudomonadati</taxon>
        <taxon>Pseudomonadota</taxon>
        <taxon>Gammaproteobacteria</taxon>
        <taxon>Pasteurellales</taxon>
        <taxon>Pasteurellaceae</taxon>
        <taxon>Canicola</taxon>
    </lineage>
</organism>
<dbReference type="InterPro" id="IPR051018">
    <property type="entry name" value="Bacteriophage_GH24"/>
</dbReference>
<evidence type="ECO:0000256" key="7">
    <source>
        <dbReference type="SAM" id="Phobius"/>
    </source>
</evidence>
<evidence type="ECO:0000256" key="6">
    <source>
        <dbReference type="RuleBase" id="RU003788"/>
    </source>
</evidence>
<dbReference type="GO" id="GO:0042742">
    <property type="term" value="P:defense response to bacterium"/>
    <property type="evidence" value="ECO:0007669"/>
    <property type="project" value="UniProtKB-KW"/>
</dbReference>
<dbReference type="AlphaFoldDB" id="A0A1V4B223"/>
<keyword evidence="4 6" id="KW-0378">Hydrolase</keyword>
<dbReference type="PANTHER" id="PTHR38107:SF4">
    <property type="entry name" value="LYSOZYME"/>
    <property type="match status" value="1"/>
</dbReference>